<dbReference type="GO" id="GO:0005737">
    <property type="term" value="C:cytoplasm"/>
    <property type="evidence" value="ECO:0007669"/>
    <property type="project" value="TreeGrafter"/>
</dbReference>
<feature type="compositionally biased region" description="Low complexity" evidence="5">
    <location>
        <begin position="548"/>
        <end position="559"/>
    </location>
</feature>
<dbReference type="InterPro" id="IPR036322">
    <property type="entry name" value="WD40_repeat_dom_sf"/>
</dbReference>
<reference evidence="7" key="1">
    <citation type="submission" date="2023-08" db="EMBL/GenBank/DDBJ databases">
        <authorList>
            <person name="Audoor S."/>
            <person name="Bilcke G."/>
        </authorList>
    </citation>
    <scope>NUCLEOTIDE SEQUENCE</scope>
</reference>
<evidence type="ECO:0000313" key="7">
    <source>
        <dbReference type="EMBL" id="CAJ1965648.1"/>
    </source>
</evidence>
<feature type="compositionally biased region" description="Low complexity" evidence="5">
    <location>
        <begin position="881"/>
        <end position="905"/>
    </location>
</feature>
<comment type="similarity">
    <text evidence="1">Belongs to the WD repeat RAPTOR family.</text>
</comment>
<organism evidence="7 8">
    <name type="scientific">Cylindrotheca closterium</name>
    <dbReference type="NCBI Taxonomy" id="2856"/>
    <lineage>
        <taxon>Eukaryota</taxon>
        <taxon>Sar</taxon>
        <taxon>Stramenopiles</taxon>
        <taxon>Ochrophyta</taxon>
        <taxon>Bacillariophyta</taxon>
        <taxon>Bacillariophyceae</taxon>
        <taxon>Bacillariophycidae</taxon>
        <taxon>Bacillariales</taxon>
        <taxon>Bacillariaceae</taxon>
        <taxon>Cylindrotheca</taxon>
    </lineage>
</organism>
<comment type="caution">
    <text evidence="7">The sequence shown here is derived from an EMBL/GenBank/DDBJ whole genome shotgun (WGS) entry which is preliminary data.</text>
</comment>
<evidence type="ECO:0000256" key="1">
    <source>
        <dbReference type="ARBA" id="ARBA00009257"/>
    </source>
</evidence>
<feature type="region of interest" description="Disordered" evidence="5">
    <location>
        <begin position="1"/>
        <end position="24"/>
    </location>
</feature>
<protein>
    <recommendedName>
        <fullName evidence="6">Raptor N-terminal CASPase-like domain-containing protein</fullName>
    </recommendedName>
</protein>
<feature type="compositionally biased region" description="Polar residues" evidence="5">
    <location>
        <begin position="931"/>
        <end position="945"/>
    </location>
</feature>
<evidence type="ECO:0000256" key="5">
    <source>
        <dbReference type="SAM" id="MobiDB-lite"/>
    </source>
</evidence>
<dbReference type="InterPro" id="IPR029347">
    <property type="entry name" value="Raptor_N"/>
</dbReference>
<feature type="compositionally biased region" description="Low complexity" evidence="5">
    <location>
        <begin position="946"/>
        <end position="978"/>
    </location>
</feature>
<dbReference type="Gene3D" id="2.130.10.10">
    <property type="entry name" value="YVTN repeat-like/Quinoprotein amine dehydrogenase"/>
    <property type="match status" value="1"/>
</dbReference>
<feature type="compositionally biased region" description="Polar residues" evidence="5">
    <location>
        <begin position="136"/>
        <end position="145"/>
    </location>
</feature>
<sequence length="1722" mass="190870">MMSGGRRTRSYGRQRSPSSSSFSSISAEPLLMHTQEIYTNPVPSFLEVKPGLEVVSEKIGMEEADVAGGRGGSQSVLEKVSSFNFGSRFPSQNQLSMHSSASGLSLQNSTFLAPGDINNMSPSQHGNGEGGEQNERWTPSNPQSALSSLALKPNWRLRDRMKTVGVALVLALNVGTDPPDIVKPNPCAKLQCWMDPSSVSRAKAATDIAERLQAQYEKWQQQRSTRNLRYRRLHDPTVEDVRALCLWLRKQTRQERVLFHYNGHGVPRPTPNGEIWVFDKNHTEYIPLSVSDLRQWLGKPTIIILDCSSAGVLLPFLTRPVSENSPPNTPQPGTPTRNPSNSFRDRGHNYNNNNNNNRIDMDTAASNWVKDTIVLCPTSENEGLPMHPDYPADIFTSCLTTPIKIALRWFVRRNQHSMGSIDPESVDSIPGEPNDRKTPMGELNWIFTAVTDSIAWDVLPMPLFQRLFRQDLLLASMFRNFLLADRILRSLNCTPQSYPPLPQGVADHPLWQAWDLACETCLFGLIHDGILQPVVVPRKTQPTHHHQNSSGIPSIPSNHSSPITTPPVVPIAQTTVPQQMMLQPTGQPIVPSMSSASSPFFSEQLRAFEVWLEYASIHKDRLEELDSPEQLPVLLQVMLSQVYRTRALELLRRFLALGPWAVNLALSLGIFPYVMKLLTSSEYKSLLVDIWASILLFDPSCKADLVKDGAIPHFIQPLTAWSEDDPAASAKQRTFAAFLLAATCHEHPKAQLECMRQNLHGHCCSLISNYVKLKEQIDDNGYDTLNSQLMPSANREWICTCMGNMIQGNPIAQQEAYKSNMHSCLISRLEDDDAASVRAACAFALGCLFDYSSDAAPTAPPPMNLGPSGLPPPTFKPQNAGMMQQQMMQQQQQQLLSPQQGFGQQRMPGGISTIPSGLTSSSALSAGLQGRQYQQQTHQPGAISNQLQPQQRQQQPLQPQLQPQIQGLTPQLQPGGQPSMLSPIGATSRGLRLGGQQLSSGVPFLNQQGMFSPQRAGGNVLGASTPFSPDRNTSFIGSQLDNSMQQSLLPQQTTRAVYENRQRTGLDLTVSEALCNALVDGSALVRHEATMALCNFVEKYIEAFLVVAEESVEKSNASETEAQNVTTVPRGFDRVALDRLAVCWKTLKGLQQRETHPNVVKVVMTLMSLVNDQLMDLRMKAKKEQSLEEKLHGIEEEGIGTDIDSIQSSPKMLSPRIGSASSSTSLRRMSPSGIVLNNGLQHSTSSLSGLVNSPDVNSEKSKNEYIFPKSTFYSWKVETFPDNIENAEEKELEDLDPLNPAGALLAYQEQRNFNVLYKARKLAKHFENLRPKKSAKRERGPYIDDMDDSEDEEAEAQDLALKNALRVKESKVFRNKGHTMTSMLKFHSYEDVLMVCDDQDSVSFWDYENGNRALCFNNGNPKNTRMTAAFWINESSRNLFFVGCDDGSARIWDGTLERNGYIASGGPSLLSTFDAAPDIGEGGPGGSGLFCEWQQHSNKLIAGGNSKYIRCWDLETEKCARTLPTNTDACVTTLCTAWDYELEIAASGSMGMGPNTVVAGHSDGSLKLFDIRSPTGALPMDARRRTPRKDKYAEHSSWIVELSLVSYNGRAELVSGSLDGELRTWDLRMKGSLRSFEVQRGMTALSVHKQIPLVAAGSHTKYIKITNLEGDGLQIIRHYDELHKQKLDPISCLAFHKHKMILAAGTTDSLVSIYKPRHTPRI</sequence>
<dbReference type="Proteomes" id="UP001295423">
    <property type="component" value="Unassembled WGS sequence"/>
</dbReference>
<feature type="region of interest" description="Disordered" evidence="5">
    <location>
        <begin position="112"/>
        <end position="145"/>
    </location>
</feature>
<evidence type="ECO:0000313" key="8">
    <source>
        <dbReference type="Proteomes" id="UP001295423"/>
    </source>
</evidence>
<dbReference type="PROSITE" id="PS50082">
    <property type="entry name" value="WD_REPEATS_2"/>
    <property type="match status" value="1"/>
</dbReference>
<gene>
    <name evidence="7" type="ORF">CYCCA115_LOCUS21241</name>
</gene>
<dbReference type="PANTHER" id="PTHR12848">
    <property type="entry name" value="REGULATORY-ASSOCIATED PROTEIN OF MTOR"/>
    <property type="match status" value="1"/>
</dbReference>
<proteinExistence type="inferred from homology"/>
<dbReference type="InterPro" id="IPR016024">
    <property type="entry name" value="ARM-type_fold"/>
</dbReference>
<evidence type="ECO:0000259" key="6">
    <source>
        <dbReference type="SMART" id="SM01302"/>
    </source>
</evidence>
<dbReference type="GO" id="GO:0031931">
    <property type="term" value="C:TORC1 complex"/>
    <property type="evidence" value="ECO:0007669"/>
    <property type="project" value="InterPro"/>
</dbReference>
<dbReference type="Gene3D" id="1.25.10.10">
    <property type="entry name" value="Leucine-rich Repeat Variant"/>
    <property type="match status" value="1"/>
</dbReference>
<feature type="domain" description="Raptor N-terminal CASPase-like" evidence="6">
    <location>
        <begin position="160"/>
        <end position="318"/>
    </location>
</feature>
<dbReference type="SMART" id="SM01302">
    <property type="entry name" value="Raptor_N"/>
    <property type="match status" value="1"/>
</dbReference>
<feature type="compositionally biased region" description="Low complexity" evidence="5">
    <location>
        <begin position="1216"/>
        <end position="1225"/>
    </location>
</feature>
<keyword evidence="8" id="KW-1185">Reference proteome</keyword>
<accession>A0AAD2JN34</accession>
<dbReference type="PANTHER" id="PTHR12848:SF16">
    <property type="entry name" value="REGULATORY-ASSOCIATED PROTEIN OF MTOR"/>
    <property type="match status" value="1"/>
</dbReference>
<dbReference type="GO" id="GO:0030307">
    <property type="term" value="P:positive regulation of cell growth"/>
    <property type="evidence" value="ECO:0007669"/>
    <property type="project" value="TreeGrafter"/>
</dbReference>
<dbReference type="PROSITE" id="PS00678">
    <property type="entry name" value="WD_REPEATS_1"/>
    <property type="match status" value="1"/>
</dbReference>
<dbReference type="InterPro" id="IPR011989">
    <property type="entry name" value="ARM-like"/>
</dbReference>
<feature type="repeat" description="WD" evidence="4">
    <location>
        <begin position="1592"/>
        <end position="1635"/>
    </location>
</feature>
<dbReference type="InterPro" id="IPR004083">
    <property type="entry name" value="Raptor"/>
</dbReference>
<dbReference type="Pfam" id="PF14538">
    <property type="entry name" value="Raptor_N"/>
    <property type="match status" value="1"/>
</dbReference>
<dbReference type="GO" id="GO:0009267">
    <property type="term" value="P:cellular response to starvation"/>
    <property type="evidence" value="ECO:0007669"/>
    <property type="project" value="TreeGrafter"/>
</dbReference>
<dbReference type="GO" id="GO:0030674">
    <property type="term" value="F:protein-macromolecule adaptor activity"/>
    <property type="evidence" value="ECO:0007669"/>
    <property type="project" value="TreeGrafter"/>
</dbReference>
<keyword evidence="2 4" id="KW-0853">WD repeat</keyword>
<dbReference type="GO" id="GO:0010506">
    <property type="term" value="P:regulation of autophagy"/>
    <property type="evidence" value="ECO:0007669"/>
    <property type="project" value="TreeGrafter"/>
</dbReference>
<dbReference type="InterPro" id="IPR015943">
    <property type="entry name" value="WD40/YVTN_repeat-like_dom_sf"/>
</dbReference>
<dbReference type="SUPFAM" id="SSF50978">
    <property type="entry name" value="WD40 repeat-like"/>
    <property type="match status" value="1"/>
</dbReference>
<feature type="compositionally biased region" description="Basic residues" evidence="5">
    <location>
        <begin position="1"/>
        <end position="12"/>
    </location>
</feature>
<evidence type="ECO:0000256" key="4">
    <source>
        <dbReference type="PROSITE-ProRule" id="PRU00221"/>
    </source>
</evidence>
<name>A0AAD2JN34_9STRA</name>
<dbReference type="SUPFAM" id="SSF48371">
    <property type="entry name" value="ARM repeat"/>
    <property type="match status" value="1"/>
</dbReference>
<feature type="region of interest" description="Disordered" evidence="5">
    <location>
        <begin position="321"/>
        <end position="358"/>
    </location>
</feature>
<evidence type="ECO:0000256" key="2">
    <source>
        <dbReference type="ARBA" id="ARBA00022574"/>
    </source>
</evidence>
<feature type="region of interest" description="Disordered" evidence="5">
    <location>
        <begin position="539"/>
        <end position="559"/>
    </location>
</feature>
<keyword evidence="3" id="KW-0677">Repeat</keyword>
<dbReference type="InterPro" id="IPR001680">
    <property type="entry name" value="WD40_rpt"/>
</dbReference>
<dbReference type="SMART" id="SM00320">
    <property type="entry name" value="WD40"/>
    <property type="match status" value="7"/>
</dbReference>
<dbReference type="PRINTS" id="PR01547">
    <property type="entry name" value="YEAST176DUF"/>
</dbReference>
<dbReference type="GO" id="GO:0031929">
    <property type="term" value="P:TOR signaling"/>
    <property type="evidence" value="ECO:0007669"/>
    <property type="project" value="InterPro"/>
</dbReference>
<dbReference type="InterPro" id="IPR019775">
    <property type="entry name" value="WD40_repeat_CS"/>
</dbReference>
<feature type="compositionally biased region" description="Low complexity" evidence="5">
    <location>
        <begin position="988"/>
        <end position="999"/>
    </location>
</feature>
<dbReference type="EMBL" id="CAKOGP040002214">
    <property type="protein sequence ID" value="CAJ1965648.1"/>
    <property type="molecule type" value="Genomic_DNA"/>
</dbReference>
<feature type="compositionally biased region" description="Low complexity" evidence="5">
    <location>
        <begin position="13"/>
        <end position="24"/>
    </location>
</feature>
<evidence type="ECO:0000256" key="3">
    <source>
        <dbReference type="ARBA" id="ARBA00022737"/>
    </source>
</evidence>
<feature type="region of interest" description="Disordered" evidence="5">
    <location>
        <begin position="876"/>
        <end position="999"/>
    </location>
</feature>
<feature type="region of interest" description="Disordered" evidence="5">
    <location>
        <begin position="1204"/>
        <end position="1225"/>
    </location>
</feature>
<dbReference type="GO" id="GO:0071230">
    <property type="term" value="P:cellular response to amino acid stimulus"/>
    <property type="evidence" value="ECO:0007669"/>
    <property type="project" value="TreeGrafter"/>
</dbReference>
<feature type="compositionally biased region" description="Low complexity" evidence="5">
    <location>
        <begin position="916"/>
        <end position="928"/>
    </location>
</feature>